<proteinExistence type="predicted"/>
<dbReference type="SUPFAM" id="SSF159941">
    <property type="entry name" value="MM3350-like"/>
    <property type="match status" value="1"/>
</dbReference>
<accession>A0ABV3RVW3</accession>
<dbReference type="EMBL" id="JBFNXX010000034">
    <property type="protein sequence ID" value="MEW9922168.1"/>
    <property type="molecule type" value="Genomic_DNA"/>
</dbReference>
<dbReference type="RefSeq" id="WP_367879865.1">
    <property type="nucleotide sequence ID" value="NZ_JBFNXX010000034.1"/>
</dbReference>
<dbReference type="InterPro" id="IPR012912">
    <property type="entry name" value="Plasmid_pRiA4b_Orf3-like"/>
</dbReference>
<reference evidence="2 3" key="1">
    <citation type="submission" date="2024-07" db="EMBL/GenBank/DDBJ databases">
        <title>Marimonas sp.nov., isolated from tidal-flat sediment.</title>
        <authorList>
            <person name="Jayan J.N."/>
            <person name="Lee S.S."/>
        </authorList>
    </citation>
    <scope>NUCLEOTIDE SEQUENCE [LARGE SCALE GENOMIC DNA]</scope>
    <source>
        <strain evidence="2 3">MJW-29</strain>
    </source>
</reference>
<gene>
    <name evidence="2" type="ORF">AB2B41_21390</name>
</gene>
<evidence type="ECO:0000313" key="2">
    <source>
        <dbReference type="EMBL" id="MEW9922168.1"/>
    </source>
</evidence>
<evidence type="ECO:0000313" key="3">
    <source>
        <dbReference type="Proteomes" id="UP001556098"/>
    </source>
</evidence>
<protein>
    <submittedName>
        <fullName evidence="2">Plasmid pRiA4b ORF-3 family protein</fullName>
    </submittedName>
</protein>
<comment type="caution">
    <text evidence="2">The sequence shown here is derived from an EMBL/GenBank/DDBJ whole genome shotgun (WGS) entry which is preliminary data.</text>
</comment>
<dbReference type="Pfam" id="PF07929">
    <property type="entry name" value="PRiA4_ORF3"/>
    <property type="match status" value="1"/>
</dbReference>
<feature type="domain" description="Plasmid pRiA4b Orf3-like" evidence="1">
    <location>
        <begin position="3"/>
        <end position="174"/>
    </location>
</feature>
<dbReference type="Gene3D" id="3.10.290.30">
    <property type="entry name" value="MM3350-like"/>
    <property type="match status" value="1"/>
</dbReference>
<dbReference type="InterPro" id="IPR024047">
    <property type="entry name" value="MM3350-like_sf"/>
</dbReference>
<dbReference type="PANTHER" id="PTHR41878:SF1">
    <property type="entry name" value="TNPR PROTEIN"/>
    <property type="match status" value="1"/>
</dbReference>
<dbReference type="PANTHER" id="PTHR41878">
    <property type="entry name" value="LEXA REPRESSOR-RELATED"/>
    <property type="match status" value="1"/>
</dbReference>
<keyword evidence="3" id="KW-1185">Reference proteome</keyword>
<sequence length="198" mass="22369">MRIIELKITLEYIEPAVTRSLQVPADIRLDRLHLTIQAAMGWQNAHLYQFCIGEPYQWGAERWVAPDFVDSPEDLPADKTTLDQAVAKAGEAGLTYLYDFGDDWEHRIELGQTREAEPGQLYPRLTEIAGSCPPEDIGGPPGYEMFVSAMADPKHPEHAELKDWYGGIFDPNTPAVDELHLGVLKLAKRWKQKKKSIN</sequence>
<organism evidence="2 3">
    <name type="scientific">Sulfitobacter sediminis</name>
    <dbReference type="NCBI Taxonomy" id="3234186"/>
    <lineage>
        <taxon>Bacteria</taxon>
        <taxon>Pseudomonadati</taxon>
        <taxon>Pseudomonadota</taxon>
        <taxon>Alphaproteobacteria</taxon>
        <taxon>Rhodobacterales</taxon>
        <taxon>Roseobacteraceae</taxon>
        <taxon>Sulfitobacter</taxon>
    </lineage>
</organism>
<dbReference type="Proteomes" id="UP001556098">
    <property type="component" value="Unassembled WGS sequence"/>
</dbReference>
<evidence type="ECO:0000259" key="1">
    <source>
        <dbReference type="Pfam" id="PF07929"/>
    </source>
</evidence>
<name>A0ABV3RVW3_9RHOB</name>